<evidence type="ECO:0000313" key="2">
    <source>
        <dbReference type="EMBL" id="RIT40064.1"/>
    </source>
</evidence>
<reference evidence="2 3" key="1">
    <citation type="submission" date="2018-08" db="EMBL/GenBank/DDBJ databases">
        <title>Linezolid Resistance in Mycobacterium abscessus: MIC Distribution and Comprehensive Investigation of Resistance Mechanisms.</title>
        <authorList>
            <person name="Ye M."/>
            <person name="Xu L."/>
            <person name="Zou Y."/>
            <person name="Li B."/>
            <person name="Guo Q."/>
            <person name="Zhang Y."/>
            <person name="Zhan M."/>
            <person name="Xu B."/>
            <person name="Yu F."/>
            <person name="Zhang Z."/>
            <person name="Chu H."/>
        </authorList>
    </citation>
    <scope>NUCLEOTIDE SEQUENCE [LARGE SCALE GENOMIC DNA]</scope>
    <source>
        <strain evidence="2 3">G143</strain>
    </source>
</reference>
<dbReference type="RefSeq" id="WP_100521952.1">
    <property type="nucleotide sequence ID" value="NZ_QWZX01000003.1"/>
</dbReference>
<evidence type="ECO:0000259" key="1">
    <source>
        <dbReference type="Pfam" id="PF12728"/>
    </source>
</evidence>
<dbReference type="InterPro" id="IPR041657">
    <property type="entry name" value="HTH_17"/>
</dbReference>
<dbReference type="AlphaFoldDB" id="A0ABD7HPY3"/>
<organism evidence="2 3">
    <name type="scientific">Mycobacteroides abscessus</name>
    <dbReference type="NCBI Taxonomy" id="36809"/>
    <lineage>
        <taxon>Bacteria</taxon>
        <taxon>Bacillati</taxon>
        <taxon>Actinomycetota</taxon>
        <taxon>Actinomycetes</taxon>
        <taxon>Mycobacteriales</taxon>
        <taxon>Mycobacteriaceae</taxon>
        <taxon>Mycobacteroides</taxon>
    </lineage>
</organism>
<name>A0ABD7HPY3_9MYCO</name>
<evidence type="ECO:0000313" key="3">
    <source>
        <dbReference type="Proteomes" id="UP000284557"/>
    </source>
</evidence>
<dbReference type="NCBIfam" id="TIGR01764">
    <property type="entry name" value="excise"/>
    <property type="match status" value="1"/>
</dbReference>
<dbReference type="EMBL" id="QXBN01000006">
    <property type="protein sequence ID" value="RIT40064.1"/>
    <property type="molecule type" value="Genomic_DNA"/>
</dbReference>
<dbReference type="InterPro" id="IPR010093">
    <property type="entry name" value="SinI_DNA-bd"/>
</dbReference>
<dbReference type="Proteomes" id="UP000284557">
    <property type="component" value="Unassembled WGS sequence"/>
</dbReference>
<comment type="caution">
    <text evidence="2">The sequence shown here is derived from an EMBL/GenBank/DDBJ whole genome shotgun (WGS) entry which is preliminary data.</text>
</comment>
<proteinExistence type="predicted"/>
<dbReference type="Pfam" id="PF12728">
    <property type="entry name" value="HTH_17"/>
    <property type="match status" value="1"/>
</dbReference>
<gene>
    <name evidence="2" type="ORF">D2E76_09630</name>
</gene>
<protein>
    <submittedName>
        <fullName evidence="2">Helix-turn-helix domain-containing protein</fullName>
    </submittedName>
</protein>
<feature type="domain" description="Helix-turn-helix" evidence="1">
    <location>
        <begin position="83"/>
        <end position="130"/>
    </location>
</feature>
<accession>A0ABD7HPY3</accession>
<sequence length="133" mass="14046">MIDRVDGVLVSAEVAAYLASALDELAAVAARHGVGVPARLQHLAESLRKVTNASQTQVNASSNASDSWLVPDWGNHEGYGTCTPAQAAEILGCTAANVRDMAERGTIAGTKVGGRWQLDRRTVQALADSRYRA</sequence>